<keyword evidence="1" id="KW-1133">Transmembrane helix</keyword>
<dbReference type="Proteomes" id="UP000256379">
    <property type="component" value="Unassembled WGS sequence"/>
</dbReference>
<feature type="transmembrane region" description="Helical" evidence="1">
    <location>
        <begin position="168"/>
        <end position="188"/>
    </location>
</feature>
<feature type="transmembrane region" description="Helical" evidence="1">
    <location>
        <begin position="20"/>
        <end position="41"/>
    </location>
</feature>
<proteinExistence type="predicted"/>
<dbReference type="AlphaFoldDB" id="A0A3D8IGI1"/>
<accession>A0A3D8IGI1</accession>
<reference evidence="2 3" key="1">
    <citation type="submission" date="2018-04" db="EMBL/GenBank/DDBJ databases">
        <title>Novel Campyloabacter and Helicobacter Species and Strains.</title>
        <authorList>
            <person name="Mannion A.J."/>
            <person name="Shen Z."/>
            <person name="Fox J.G."/>
        </authorList>
    </citation>
    <scope>NUCLEOTIDE SEQUENCE [LARGE SCALE GENOMIC DNA]</scope>
    <source>
        <strain evidence="2 3">MIT 17-337</strain>
    </source>
</reference>
<evidence type="ECO:0000313" key="2">
    <source>
        <dbReference type="EMBL" id="RDU64238.1"/>
    </source>
</evidence>
<feature type="transmembrane region" description="Helical" evidence="1">
    <location>
        <begin position="200"/>
        <end position="220"/>
    </location>
</feature>
<name>A0A3D8IGI1_9HELI</name>
<feature type="transmembrane region" description="Helical" evidence="1">
    <location>
        <begin position="61"/>
        <end position="83"/>
    </location>
</feature>
<keyword evidence="1" id="KW-0812">Transmembrane</keyword>
<dbReference type="EMBL" id="NXLQ01000019">
    <property type="protein sequence ID" value="RDU64238.1"/>
    <property type="molecule type" value="Genomic_DNA"/>
</dbReference>
<comment type="caution">
    <text evidence="2">The sequence shown here is derived from an EMBL/GenBank/DDBJ whole genome shotgun (WGS) entry which is preliminary data.</text>
</comment>
<organism evidence="2 3">
    <name type="scientific">Helicobacter didelphidarum</name>
    <dbReference type="NCBI Taxonomy" id="2040648"/>
    <lineage>
        <taxon>Bacteria</taxon>
        <taxon>Pseudomonadati</taxon>
        <taxon>Campylobacterota</taxon>
        <taxon>Epsilonproteobacteria</taxon>
        <taxon>Campylobacterales</taxon>
        <taxon>Helicobacteraceae</taxon>
        <taxon>Helicobacter</taxon>
    </lineage>
</organism>
<sequence>MAILHIATHKGLRNAKNLIFYSYFVYTIAMCFYYIVCFSFLRSFYSIDFISYSIYIDQKVLYFFHIVSILSTITLFIGFYKFAKITNTPLLRYLISNWIIIALYVSCNFVLFESIFFYYSPDMVGLSIAFFVLISLVFIAYYIYLIYKINIQFYKITNIKNFLWVFRFFLITFLGGIAIALWFGIAFIIGKEVEALQYGILQYIFIDLIFALLVQLQFIFSVHKIKQVYI</sequence>
<evidence type="ECO:0000256" key="1">
    <source>
        <dbReference type="SAM" id="Phobius"/>
    </source>
</evidence>
<feature type="transmembrane region" description="Helical" evidence="1">
    <location>
        <begin position="95"/>
        <end position="119"/>
    </location>
</feature>
<protein>
    <submittedName>
        <fullName evidence="2">Uncharacterized protein</fullName>
    </submittedName>
</protein>
<feature type="transmembrane region" description="Helical" evidence="1">
    <location>
        <begin position="125"/>
        <end position="147"/>
    </location>
</feature>
<evidence type="ECO:0000313" key="3">
    <source>
        <dbReference type="Proteomes" id="UP000256379"/>
    </source>
</evidence>
<keyword evidence="1" id="KW-0472">Membrane</keyword>
<keyword evidence="3" id="KW-1185">Reference proteome</keyword>
<gene>
    <name evidence="2" type="ORF">CQA53_07890</name>
</gene>